<keyword evidence="1" id="KW-0472">Membrane</keyword>
<proteinExistence type="predicted"/>
<dbReference type="AlphaFoldDB" id="A0AAD9UYL1"/>
<dbReference type="EMBL" id="JARQWQ010000068">
    <property type="protein sequence ID" value="KAK2554671.1"/>
    <property type="molecule type" value="Genomic_DNA"/>
</dbReference>
<feature type="transmembrane region" description="Helical" evidence="1">
    <location>
        <begin position="77"/>
        <end position="95"/>
    </location>
</feature>
<evidence type="ECO:0000256" key="1">
    <source>
        <dbReference type="SAM" id="Phobius"/>
    </source>
</evidence>
<reference evidence="2" key="1">
    <citation type="journal article" date="2023" name="G3 (Bethesda)">
        <title>Whole genome assembly and annotation of the endangered Caribbean coral Acropora cervicornis.</title>
        <authorList>
            <person name="Selwyn J.D."/>
            <person name="Vollmer S.V."/>
        </authorList>
    </citation>
    <scope>NUCLEOTIDE SEQUENCE</scope>
    <source>
        <strain evidence="2">K2</strain>
    </source>
</reference>
<keyword evidence="1" id="KW-0812">Transmembrane</keyword>
<sequence>MSLKYQRQLYSTPVKHSGTITTRITRRRHARGLSAFKSAQSYCSVFLRIDLPKTEFFSTTGRNLEVASQLRAKMVPAMYILVFMISATCPLITSATTEQCTSVTSDRCLQKCKTTSCKCTQSDSNYAFSKCNQVCQGSSCKKLVCSSGTCVQRCHGCTMECTNDVEDCTQLCLSGECTFKCSAKQCLQKCDGKKCDHLPLERDEPSIPRLYLAILAGLFALMTIFTCLALVLSCKHLSCWRRRSQPVLVLNRNLENSIRNLPMRSEFV</sequence>
<dbReference type="Proteomes" id="UP001249851">
    <property type="component" value="Unassembled WGS sequence"/>
</dbReference>
<name>A0AAD9UYL1_ACRCE</name>
<gene>
    <name evidence="2" type="ORF">P5673_023909</name>
</gene>
<keyword evidence="3" id="KW-1185">Reference proteome</keyword>
<evidence type="ECO:0000313" key="3">
    <source>
        <dbReference type="Proteomes" id="UP001249851"/>
    </source>
</evidence>
<organism evidence="2 3">
    <name type="scientific">Acropora cervicornis</name>
    <name type="common">Staghorn coral</name>
    <dbReference type="NCBI Taxonomy" id="6130"/>
    <lineage>
        <taxon>Eukaryota</taxon>
        <taxon>Metazoa</taxon>
        <taxon>Cnidaria</taxon>
        <taxon>Anthozoa</taxon>
        <taxon>Hexacorallia</taxon>
        <taxon>Scleractinia</taxon>
        <taxon>Astrocoeniina</taxon>
        <taxon>Acroporidae</taxon>
        <taxon>Acropora</taxon>
    </lineage>
</organism>
<accession>A0AAD9UYL1</accession>
<reference evidence="2" key="2">
    <citation type="journal article" date="2023" name="Science">
        <title>Genomic signatures of disease resistance in endangered staghorn corals.</title>
        <authorList>
            <person name="Vollmer S.V."/>
            <person name="Selwyn J.D."/>
            <person name="Despard B.A."/>
            <person name="Roesel C.L."/>
        </authorList>
    </citation>
    <scope>NUCLEOTIDE SEQUENCE</scope>
    <source>
        <strain evidence="2">K2</strain>
    </source>
</reference>
<evidence type="ECO:0000313" key="2">
    <source>
        <dbReference type="EMBL" id="KAK2554671.1"/>
    </source>
</evidence>
<comment type="caution">
    <text evidence="2">The sequence shown here is derived from an EMBL/GenBank/DDBJ whole genome shotgun (WGS) entry which is preliminary data.</text>
</comment>
<protein>
    <submittedName>
        <fullName evidence="2">Uncharacterized protein</fullName>
    </submittedName>
</protein>
<keyword evidence="1" id="KW-1133">Transmembrane helix</keyword>
<feature type="transmembrane region" description="Helical" evidence="1">
    <location>
        <begin position="210"/>
        <end position="234"/>
    </location>
</feature>